<evidence type="ECO:0000256" key="1">
    <source>
        <dbReference type="SAM" id="SignalP"/>
    </source>
</evidence>
<proteinExistence type="predicted"/>
<sequence>MLFHTLLRTLFIAMSFAACAMSLSPRSAIHEDELDRYDAFLSALQDTHFMDMYLENSQVKIDVYEHPSNDLALSESFAPSDTANQYFAQENERAQEVLQPAADSNETVDDSAVEKRSSASCPRGETLLTRDATVFDKRVSRCYQFCGTIANCRGNNGCPHCYAVRQGCLWQKWCR</sequence>
<dbReference type="EMBL" id="JAQIZZ010000006">
    <property type="protein sequence ID" value="KAJ5538562.1"/>
    <property type="molecule type" value="Genomic_DNA"/>
</dbReference>
<dbReference type="Proteomes" id="UP001220324">
    <property type="component" value="Unassembled WGS sequence"/>
</dbReference>
<evidence type="ECO:0000313" key="3">
    <source>
        <dbReference type="Proteomes" id="UP001220324"/>
    </source>
</evidence>
<feature type="chain" id="PRO_5042167396" evidence="1">
    <location>
        <begin position="23"/>
        <end position="175"/>
    </location>
</feature>
<evidence type="ECO:0000313" key="2">
    <source>
        <dbReference type="EMBL" id="KAJ5538562.1"/>
    </source>
</evidence>
<protein>
    <submittedName>
        <fullName evidence="2">Uncharacterized protein</fullName>
    </submittedName>
</protein>
<feature type="signal peptide" evidence="1">
    <location>
        <begin position="1"/>
        <end position="22"/>
    </location>
</feature>
<keyword evidence="1" id="KW-0732">Signal</keyword>
<organism evidence="2 3">
    <name type="scientific">Penicillium frequentans</name>
    <dbReference type="NCBI Taxonomy" id="3151616"/>
    <lineage>
        <taxon>Eukaryota</taxon>
        <taxon>Fungi</taxon>
        <taxon>Dikarya</taxon>
        <taxon>Ascomycota</taxon>
        <taxon>Pezizomycotina</taxon>
        <taxon>Eurotiomycetes</taxon>
        <taxon>Eurotiomycetidae</taxon>
        <taxon>Eurotiales</taxon>
        <taxon>Aspergillaceae</taxon>
        <taxon>Penicillium</taxon>
    </lineage>
</organism>
<reference evidence="2 3" key="1">
    <citation type="journal article" date="2023" name="IMA Fungus">
        <title>Comparative genomic study of the Penicillium genus elucidates a diverse pangenome and 15 lateral gene transfer events.</title>
        <authorList>
            <person name="Petersen C."/>
            <person name="Sorensen T."/>
            <person name="Nielsen M.R."/>
            <person name="Sondergaard T.E."/>
            <person name="Sorensen J.L."/>
            <person name="Fitzpatrick D.A."/>
            <person name="Frisvad J.C."/>
            <person name="Nielsen K.L."/>
        </authorList>
    </citation>
    <scope>NUCLEOTIDE SEQUENCE [LARGE SCALE GENOMIC DNA]</scope>
    <source>
        <strain evidence="2 3">IBT 35679</strain>
    </source>
</reference>
<keyword evidence="3" id="KW-1185">Reference proteome</keyword>
<dbReference type="AlphaFoldDB" id="A0AAD6CTN2"/>
<name>A0AAD6CTN2_9EURO</name>
<accession>A0AAD6CTN2</accession>
<gene>
    <name evidence="2" type="ORF">N7494_008041</name>
</gene>
<comment type="caution">
    <text evidence="2">The sequence shown here is derived from an EMBL/GenBank/DDBJ whole genome shotgun (WGS) entry which is preliminary data.</text>
</comment>